<reference evidence="2" key="1">
    <citation type="submission" date="2014-05" db="EMBL/GenBank/DDBJ databases">
        <authorList>
            <person name="Chronopoulou M."/>
        </authorList>
    </citation>
    <scope>NUCLEOTIDE SEQUENCE</scope>
    <source>
        <tissue evidence="2">Whole organism</tissue>
    </source>
</reference>
<feature type="transmembrane region" description="Helical" evidence="1">
    <location>
        <begin position="181"/>
        <end position="202"/>
    </location>
</feature>
<feature type="transmembrane region" description="Helical" evidence="1">
    <location>
        <begin position="85"/>
        <end position="107"/>
    </location>
</feature>
<feature type="transmembrane region" description="Helical" evidence="1">
    <location>
        <begin position="214"/>
        <end position="237"/>
    </location>
</feature>
<sequence>LSFILSNVVSILTIAFCRKKSARIMAVIGGLTLALGTLFTSFVTQFHQLFISYGVIIAISVSMIRDSSTLMIGQYFKKNREVIEIFFVGSTGFGLTVMSSLTYTFISHYKWRLGLQIITIIVSSSFILGTFFRSASLYHPQRRAILHLKSRKVFNDKCKMMFKSYPYFDFSAFKNSTNVQILVLSAAMSSAGFVSPILLLTFDGTTDGFSTQDILIFNINLGLGWSMGCGLFGFLIFNMSEECKIPRQYLSQSCLIVGGISVILFAMVVENSSGYYIFVWVYGISLGGFQYCIKMTIFQKVRSRNFSQTWSILQLIQGLSMGVIFIFTCYLNWKFTNKCGYYFCGSCLILGCIGLYLITLRNTFIKQTSIDKLRHKNDKLKRTLRFNSEGLNHSKRPPYSDHLYQKANSDENQLEIQKYEKIDEVDGNNEADEDVNYLPKSFIEDIANLNEITSCSKVEKNILQSEIENCILQRQDDPQELNTTKSNGRGNTNFYLSIVDYKLFLQRYSGQSQLKA</sequence>
<feature type="transmembrane region" description="Helical" evidence="1">
    <location>
        <begin position="46"/>
        <end position="64"/>
    </location>
</feature>
<dbReference type="PANTHER" id="PTHR11360">
    <property type="entry name" value="MONOCARBOXYLATE TRANSPORTER"/>
    <property type="match status" value="1"/>
</dbReference>
<dbReference type="InterPro" id="IPR036259">
    <property type="entry name" value="MFS_trans_sf"/>
</dbReference>
<dbReference type="GO" id="GO:0022857">
    <property type="term" value="F:transmembrane transporter activity"/>
    <property type="evidence" value="ECO:0007669"/>
    <property type="project" value="InterPro"/>
</dbReference>
<feature type="transmembrane region" description="Helical" evidence="1">
    <location>
        <begin position="21"/>
        <end position="40"/>
    </location>
</feature>
<dbReference type="SUPFAM" id="SSF103473">
    <property type="entry name" value="MFS general substrate transporter"/>
    <property type="match status" value="1"/>
</dbReference>
<keyword evidence="1" id="KW-0472">Membrane</keyword>
<dbReference type="EMBL" id="HACA01001908">
    <property type="protein sequence ID" value="CDW19269.1"/>
    <property type="molecule type" value="Transcribed_RNA"/>
</dbReference>
<dbReference type="OrthoDB" id="6499973at2759"/>
<name>A0A0K2SZQ4_LEPSM</name>
<feature type="transmembrane region" description="Helical" evidence="1">
    <location>
        <begin position="275"/>
        <end position="293"/>
    </location>
</feature>
<proteinExistence type="predicted"/>
<feature type="non-terminal residue" evidence="2">
    <location>
        <position position="1"/>
    </location>
</feature>
<dbReference type="AlphaFoldDB" id="A0A0K2SZQ4"/>
<feature type="transmembrane region" description="Helical" evidence="1">
    <location>
        <begin position="249"/>
        <end position="269"/>
    </location>
</feature>
<keyword evidence="1" id="KW-1133">Transmembrane helix</keyword>
<feature type="transmembrane region" description="Helical" evidence="1">
    <location>
        <begin position="313"/>
        <end position="333"/>
    </location>
</feature>
<dbReference type="PANTHER" id="PTHR11360:SF251">
    <property type="entry name" value="MAJOR FACILITATOR SUPERFAMILY (MFS) PROFILE DOMAIN-CONTAINING PROTEIN"/>
    <property type="match status" value="1"/>
</dbReference>
<feature type="transmembrane region" description="Helical" evidence="1">
    <location>
        <begin position="113"/>
        <end position="132"/>
    </location>
</feature>
<dbReference type="InterPro" id="IPR011701">
    <property type="entry name" value="MFS"/>
</dbReference>
<dbReference type="Gene3D" id="1.20.1250.20">
    <property type="entry name" value="MFS general substrate transporter like domains"/>
    <property type="match status" value="1"/>
</dbReference>
<dbReference type="Pfam" id="PF07690">
    <property type="entry name" value="MFS_1"/>
    <property type="match status" value="1"/>
</dbReference>
<protein>
    <submittedName>
        <fullName evidence="2">Monocarboxylate transporter 8like [Apis florea]</fullName>
    </submittedName>
</protein>
<keyword evidence="1" id="KW-0812">Transmembrane</keyword>
<dbReference type="InterPro" id="IPR050327">
    <property type="entry name" value="Proton-linked_MCT"/>
</dbReference>
<accession>A0A0K2SZQ4</accession>
<evidence type="ECO:0000313" key="2">
    <source>
        <dbReference type="EMBL" id="CDW19269.1"/>
    </source>
</evidence>
<feature type="transmembrane region" description="Helical" evidence="1">
    <location>
        <begin position="339"/>
        <end position="358"/>
    </location>
</feature>
<evidence type="ECO:0000256" key="1">
    <source>
        <dbReference type="SAM" id="Phobius"/>
    </source>
</evidence>
<organism evidence="2">
    <name type="scientific">Lepeophtheirus salmonis</name>
    <name type="common">Salmon louse</name>
    <name type="synonym">Caligus salmonis</name>
    <dbReference type="NCBI Taxonomy" id="72036"/>
    <lineage>
        <taxon>Eukaryota</taxon>
        <taxon>Metazoa</taxon>
        <taxon>Ecdysozoa</taxon>
        <taxon>Arthropoda</taxon>
        <taxon>Crustacea</taxon>
        <taxon>Multicrustacea</taxon>
        <taxon>Hexanauplia</taxon>
        <taxon>Copepoda</taxon>
        <taxon>Siphonostomatoida</taxon>
        <taxon>Caligidae</taxon>
        <taxon>Lepeophtheirus</taxon>
    </lineage>
</organism>